<evidence type="ECO:0000259" key="1">
    <source>
        <dbReference type="Pfam" id="PF07992"/>
    </source>
</evidence>
<dbReference type="GO" id="GO:0016491">
    <property type="term" value="F:oxidoreductase activity"/>
    <property type="evidence" value="ECO:0007669"/>
    <property type="project" value="InterPro"/>
</dbReference>
<dbReference type="Proteomes" id="UP000783686">
    <property type="component" value="Unassembled WGS sequence"/>
</dbReference>
<dbReference type="Proteomes" id="UP000614601">
    <property type="component" value="Unassembled WGS sequence"/>
</dbReference>
<protein>
    <recommendedName>
        <fullName evidence="1">FAD/NAD(P)-binding domain-containing protein</fullName>
    </recommendedName>
</protein>
<dbReference type="EMBL" id="CAJFDH010000004">
    <property type="protein sequence ID" value="CAD5218567.1"/>
    <property type="molecule type" value="Genomic_DNA"/>
</dbReference>
<dbReference type="AlphaFoldDB" id="A0A811KTI3"/>
<dbReference type="PANTHER" id="PTHR15192:SF8">
    <property type="entry name" value="FAD_NAD(P)-BINDING DOMAIN-CONTAINING PROTEIN"/>
    <property type="match status" value="1"/>
</dbReference>
<organism evidence="2 3">
    <name type="scientific">Bursaphelenchus okinawaensis</name>
    <dbReference type="NCBI Taxonomy" id="465554"/>
    <lineage>
        <taxon>Eukaryota</taxon>
        <taxon>Metazoa</taxon>
        <taxon>Ecdysozoa</taxon>
        <taxon>Nematoda</taxon>
        <taxon>Chromadorea</taxon>
        <taxon>Rhabditida</taxon>
        <taxon>Tylenchina</taxon>
        <taxon>Tylenchomorpha</taxon>
        <taxon>Aphelenchoidea</taxon>
        <taxon>Aphelenchoididae</taxon>
        <taxon>Bursaphelenchus</taxon>
    </lineage>
</organism>
<dbReference type="InterPro" id="IPR029731">
    <property type="entry name" value="OSGIN1/2"/>
</dbReference>
<dbReference type="EMBL" id="CAJFCW020000004">
    <property type="protein sequence ID" value="CAG9111004.1"/>
    <property type="molecule type" value="Genomic_DNA"/>
</dbReference>
<reference evidence="2" key="1">
    <citation type="submission" date="2020-09" db="EMBL/GenBank/DDBJ databases">
        <authorList>
            <person name="Kikuchi T."/>
        </authorList>
    </citation>
    <scope>NUCLEOTIDE SEQUENCE</scope>
    <source>
        <strain evidence="2">SH1</strain>
    </source>
</reference>
<dbReference type="SUPFAM" id="SSF51905">
    <property type="entry name" value="FAD/NAD(P)-binding domain"/>
    <property type="match status" value="2"/>
</dbReference>
<dbReference type="PANTHER" id="PTHR15192">
    <property type="entry name" value="PROTEIN CBG05349"/>
    <property type="match status" value="1"/>
</dbReference>
<proteinExistence type="predicted"/>
<feature type="domain" description="FAD/NAD(P)-binding" evidence="1">
    <location>
        <begin position="187"/>
        <end position="394"/>
    </location>
</feature>
<dbReference type="OrthoDB" id="412005at2759"/>
<evidence type="ECO:0000313" key="3">
    <source>
        <dbReference type="Proteomes" id="UP000614601"/>
    </source>
</evidence>
<dbReference type="InterPro" id="IPR036188">
    <property type="entry name" value="FAD/NAD-bd_sf"/>
</dbReference>
<name>A0A811KTI3_9BILA</name>
<dbReference type="Gene3D" id="3.50.50.60">
    <property type="entry name" value="FAD/NAD(P)-binding domain"/>
    <property type="match status" value="1"/>
</dbReference>
<dbReference type="InterPro" id="IPR023753">
    <property type="entry name" value="FAD/NAD-binding_dom"/>
</dbReference>
<dbReference type="Pfam" id="PF07992">
    <property type="entry name" value="Pyr_redox_2"/>
    <property type="match status" value="1"/>
</dbReference>
<comment type="caution">
    <text evidence="2">The sequence shown here is derived from an EMBL/GenBank/DDBJ whole genome shotgun (WGS) entry which is preliminary data.</text>
</comment>
<accession>A0A811KTI3</accession>
<keyword evidence="3" id="KW-1185">Reference proteome</keyword>
<evidence type="ECO:0000313" key="2">
    <source>
        <dbReference type="EMBL" id="CAD5218567.1"/>
    </source>
</evidence>
<sequence length="499" mass="56152">MFEVDTEVIVIGNGPAGISLSAFLSGWLPYYSLDRPHPNQFIHENLAENAQLPIIDQDLDWYQPEYEQHASASVGMYSDLMDRLMRPEGSESNKMGACLDYEFCPTRRVPHVVLGDGPIGGSWNRYDDNMATVSLCTWMDLPGYSLANFLGGQSLIARLPAGLIREYFKAYTKKMGLEDNFAQYTTVTNVTKFCSDYDQKEYWRVSGHARDGNQFSITAKRLVLACGRSHYRQLEVPGENNAMNLVYTAKEMRQVLHEISENVKDTPIGLKSRPVLVVGDGISAADSIMSCLKDSIPVVHVFKRSERELKTTMISRLSSTVYPEYSEVFGLMLGRIQHPLYTKMSSSTVERVFPEATVEIQRKGGKSQLLDYQCMVICVGLRTELTMLEDKYNFQVEYEAEEDSTLFAIGSVIGDHFVRYLIGGALKVAQRLFQQHKADLHASADSIADSVQSEQSKASSSRFSEILGRSFTMPRIMCKWFNLPCRRHCNSSGPLESLS</sequence>
<gene>
    <name evidence="2" type="ORF">BOKJ2_LOCUS7777</name>
</gene>